<dbReference type="GO" id="GO:0005737">
    <property type="term" value="C:cytoplasm"/>
    <property type="evidence" value="ECO:0007669"/>
    <property type="project" value="TreeGrafter"/>
</dbReference>
<dbReference type="InterPro" id="IPR050446">
    <property type="entry name" value="FAD-oxidoreductase/Apoptosis"/>
</dbReference>
<dbReference type="PANTHER" id="PTHR43557:SF2">
    <property type="entry name" value="RIESKE DOMAIN-CONTAINING PROTEIN-RELATED"/>
    <property type="match status" value="1"/>
</dbReference>
<dbReference type="Pfam" id="PF14759">
    <property type="entry name" value="Reductase_C"/>
    <property type="match status" value="1"/>
</dbReference>
<dbReference type="InterPro" id="IPR023753">
    <property type="entry name" value="FAD/NAD-binding_dom"/>
</dbReference>
<evidence type="ECO:0000256" key="1">
    <source>
        <dbReference type="ARBA" id="ARBA00001974"/>
    </source>
</evidence>
<evidence type="ECO:0000259" key="6">
    <source>
        <dbReference type="Pfam" id="PF14759"/>
    </source>
</evidence>
<dbReference type="RefSeq" id="WP_188123385.1">
    <property type="nucleotide sequence ID" value="NZ_BOMP01000057.1"/>
</dbReference>
<evidence type="ECO:0000259" key="5">
    <source>
        <dbReference type="Pfam" id="PF07992"/>
    </source>
</evidence>
<dbReference type="Proteomes" id="UP000590511">
    <property type="component" value="Unassembled WGS sequence"/>
</dbReference>
<sequence length="402" mass="43013">MPGTGTFVIVGASLAGAKAAETLRAEGFAGRVVLVGEEERLPYERPPLSKGLLLGSAEPESTLVHDREWYAASDVELRLGTRVTEVDAERRVVRAGDDEIAYDRLLLATGSRPRRLLGGDENVLYLRGLDDSLRLLAVLGTGGHLTIIGSGWIGLEVAAAARERGVAVTVVAPEAVPLQRVMGERIGGVFADLHREHGVDFRFGSGVQELRGSEVVLDGGEILRTDHVLVAIGAEPNVGLARRAGLAVGDGVLVDALHRTSDPAIFAAGDVAAVEHPGYGERIRVEHWANALHSGPAAALSMLGRGSPWTNVPYFFTDQYDLGMEYAGRLTPGATVVIRGDLAGRECIVFWVDHGRVVAGMNVNVWDVTDQIQDLIRAGFHGHRVDEIRLADPDVPLPELLP</sequence>
<comment type="caution">
    <text evidence="8">The sequence shown here is derived from an EMBL/GenBank/DDBJ whole genome shotgun (WGS) entry which is preliminary data.</text>
</comment>
<reference evidence="8 9" key="1">
    <citation type="submission" date="2020-08" db="EMBL/GenBank/DDBJ databases">
        <title>Sequencing the genomes of 1000 actinobacteria strains.</title>
        <authorList>
            <person name="Klenk H.-P."/>
        </authorList>
    </citation>
    <scope>NUCLEOTIDE SEQUENCE [LARGE SCALE GENOMIC DNA]</scope>
    <source>
        <strain evidence="8 9">DSM 43150</strain>
    </source>
</reference>
<dbReference type="EMBL" id="JACHNC010000001">
    <property type="protein sequence ID" value="MBB4751339.1"/>
    <property type="molecule type" value="Genomic_DNA"/>
</dbReference>
<evidence type="ECO:0000313" key="7">
    <source>
        <dbReference type="EMBL" id="GIE40948.1"/>
    </source>
</evidence>
<evidence type="ECO:0000313" key="10">
    <source>
        <dbReference type="Proteomes" id="UP000631312"/>
    </source>
</evidence>
<protein>
    <submittedName>
        <fullName evidence="7">Ferredoxin</fullName>
    </submittedName>
    <submittedName>
        <fullName evidence="8">NADPH-dependent 2,4-dienoyl-CoA reductase/sulfur reductase-like enzyme</fullName>
    </submittedName>
</protein>
<comment type="cofactor">
    <cofactor evidence="1">
        <name>FAD</name>
        <dbReference type="ChEBI" id="CHEBI:57692"/>
    </cofactor>
</comment>
<dbReference type="InterPro" id="IPR028202">
    <property type="entry name" value="Reductase_C"/>
</dbReference>
<gene>
    <name evidence="7" type="ORF">Alo02nite_38460</name>
    <name evidence="8" type="ORF">BJ964_005500</name>
</gene>
<dbReference type="PRINTS" id="PR00368">
    <property type="entry name" value="FADPNR"/>
</dbReference>
<dbReference type="Gene3D" id="3.30.390.30">
    <property type="match status" value="1"/>
</dbReference>
<dbReference type="InterPro" id="IPR016156">
    <property type="entry name" value="FAD/NAD-linked_Rdtase_dimer_sf"/>
</dbReference>
<keyword evidence="10" id="KW-1185">Reference proteome</keyword>
<evidence type="ECO:0000256" key="4">
    <source>
        <dbReference type="ARBA" id="ARBA00023002"/>
    </source>
</evidence>
<name>A0A7W7MIC4_9ACTN</name>
<dbReference type="Proteomes" id="UP000631312">
    <property type="component" value="Unassembled WGS sequence"/>
</dbReference>
<reference evidence="7 10" key="2">
    <citation type="submission" date="2021-01" db="EMBL/GenBank/DDBJ databases">
        <title>Whole genome shotgun sequence of Actinoplanes lobatus NBRC 12513.</title>
        <authorList>
            <person name="Komaki H."/>
            <person name="Tamura T."/>
        </authorList>
    </citation>
    <scope>NUCLEOTIDE SEQUENCE [LARGE SCALE GENOMIC DNA]</scope>
    <source>
        <strain evidence="7 10">NBRC 12513</strain>
    </source>
</reference>
<dbReference type="SUPFAM" id="SSF55424">
    <property type="entry name" value="FAD/NAD-linked reductases, dimerisation (C-terminal) domain"/>
    <property type="match status" value="1"/>
</dbReference>
<dbReference type="AlphaFoldDB" id="A0A7W7MIC4"/>
<dbReference type="SUPFAM" id="SSF51905">
    <property type="entry name" value="FAD/NAD(P)-binding domain"/>
    <property type="match status" value="1"/>
</dbReference>
<accession>A0A7W7MIC4</accession>
<keyword evidence="4" id="KW-0560">Oxidoreductase</keyword>
<feature type="domain" description="Reductase C-terminal" evidence="6">
    <location>
        <begin position="314"/>
        <end position="400"/>
    </location>
</feature>
<dbReference type="PANTHER" id="PTHR43557">
    <property type="entry name" value="APOPTOSIS-INDUCING FACTOR 1"/>
    <property type="match status" value="1"/>
</dbReference>
<evidence type="ECO:0000256" key="2">
    <source>
        <dbReference type="ARBA" id="ARBA00022630"/>
    </source>
</evidence>
<evidence type="ECO:0000256" key="3">
    <source>
        <dbReference type="ARBA" id="ARBA00022827"/>
    </source>
</evidence>
<organism evidence="8 9">
    <name type="scientific">Actinoplanes lobatus</name>
    <dbReference type="NCBI Taxonomy" id="113568"/>
    <lineage>
        <taxon>Bacteria</taxon>
        <taxon>Bacillati</taxon>
        <taxon>Actinomycetota</taxon>
        <taxon>Actinomycetes</taxon>
        <taxon>Micromonosporales</taxon>
        <taxon>Micromonosporaceae</taxon>
        <taxon>Actinoplanes</taxon>
    </lineage>
</organism>
<dbReference type="InterPro" id="IPR036188">
    <property type="entry name" value="FAD/NAD-bd_sf"/>
</dbReference>
<dbReference type="Pfam" id="PF07992">
    <property type="entry name" value="Pyr_redox_2"/>
    <property type="match status" value="1"/>
</dbReference>
<keyword evidence="2" id="KW-0285">Flavoprotein</keyword>
<dbReference type="PRINTS" id="PR00469">
    <property type="entry name" value="PNDRDTASEII"/>
</dbReference>
<keyword evidence="3" id="KW-0274">FAD</keyword>
<dbReference type="Gene3D" id="3.50.50.60">
    <property type="entry name" value="FAD/NAD(P)-binding domain"/>
    <property type="match status" value="2"/>
</dbReference>
<evidence type="ECO:0000313" key="9">
    <source>
        <dbReference type="Proteomes" id="UP000590511"/>
    </source>
</evidence>
<feature type="domain" description="FAD/NAD(P)-binding" evidence="5">
    <location>
        <begin position="7"/>
        <end position="295"/>
    </location>
</feature>
<dbReference type="GO" id="GO:0016651">
    <property type="term" value="F:oxidoreductase activity, acting on NAD(P)H"/>
    <property type="evidence" value="ECO:0007669"/>
    <property type="project" value="TreeGrafter"/>
</dbReference>
<evidence type="ECO:0000313" key="8">
    <source>
        <dbReference type="EMBL" id="MBB4751339.1"/>
    </source>
</evidence>
<dbReference type="EMBL" id="BOMP01000057">
    <property type="protein sequence ID" value="GIE40948.1"/>
    <property type="molecule type" value="Genomic_DNA"/>
</dbReference>
<proteinExistence type="predicted"/>